<reference evidence="1" key="1">
    <citation type="submission" date="2021-02" db="EMBL/GenBank/DDBJ databases">
        <authorList>
            <person name="Nowell W R."/>
        </authorList>
    </citation>
    <scope>NUCLEOTIDE SEQUENCE</scope>
</reference>
<protein>
    <submittedName>
        <fullName evidence="1">Uncharacterized protein</fullName>
    </submittedName>
</protein>
<sequence>CPRNDNHLNLARVVTIEGNRAAAHCSIKFPRATELDLTLCGDGEHLSSIADLSRMIPLEQLTRIGFYWEHVGITHLLELLHLTPNVHSLSLLSDQWHCLSLE</sequence>
<feature type="non-terminal residue" evidence="1">
    <location>
        <position position="1"/>
    </location>
</feature>
<dbReference type="EMBL" id="CAJOBH010112069">
    <property type="protein sequence ID" value="CAF4666578.1"/>
    <property type="molecule type" value="Genomic_DNA"/>
</dbReference>
<dbReference type="Proteomes" id="UP000681967">
    <property type="component" value="Unassembled WGS sequence"/>
</dbReference>
<proteinExistence type="predicted"/>
<evidence type="ECO:0000313" key="2">
    <source>
        <dbReference type="Proteomes" id="UP000681967"/>
    </source>
</evidence>
<evidence type="ECO:0000313" key="1">
    <source>
        <dbReference type="EMBL" id="CAF4666578.1"/>
    </source>
</evidence>
<name>A0A8S2ZV15_9BILA</name>
<comment type="caution">
    <text evidence="1">The sequence shown here is derived from an EMBL/GenBank/DDBJ whole genome shotgun (WGS) entry which is preliminary data.</text>
</comment>
<organism evidence="1 2">
    <name type="scientific">Rotaria magnacalcarata</name>
    <dbReference type="NCBI Taxonomy" id="392030"/>
    <lineage>
        <taxon>Eukaryota</taxon>
        <taxon>Metazoa</taxon>
        <taxon>Spiralia</taxon>
        <taxon>Gnathifera</taxon>
        <taxon>Rotifera</taxon>
        <taxon>Eurotatoria</taxon>
        <taxon>Bdelloidea</taxon>
        <taxon>Philodinida</taxon>
        <taxon>Philodinidae</taxon>
        <taxon>Rotaria</taxon>
    </lineage>
</organism>
<dbReference type="AlphaFoldDB" id="A0A8S2ZV15"/>
<accession>A0A8S2ZV15</accession>
<gene>
    <name evidence="1" type="ORF">BYL167_LOCUS42802</name>
</gene>